<reference evidence="2 3" key="1">
    <citation type="submission" date="2023-06" db="EMBL/GenBank/DDBJ databases">
        <title>Novel species in genus Planococcus.</title>
        <authorList>
            <person name="Ning S."/>
        </authorList>
    </citation>
    <scope>NUCLEOTIDE SEQUENCE [LARGE SCALE GENOMIC DNA]</scope>
    <source>
        <strain evidence="2 3">N028</strain>
    </source>
</reference>
<gene>
    <name evidence="2" type="ORF">QWY14_18525</name>
</gene>
<dbReference type="Proteomes" id="UP001172055">
    <property type="component" value="Unassembled WGS sequence"/>
</dbReference>
<feature type="domain" description="HTH merR-type" evidence="1">
    <location>
        <begin position="1"/>
        <end position="12"/>
    </location>
</feature>
<evidence type="ECO:0000313" key="2">
    <source>
        <dbReference type="EMBL" id="MDN7243788.1"/>
    </source>
</evidence>
<dbReference type="RefSeq" id="WP_301725066.1">
    <property type="nucleotide sequence ID" value="NZ_JAUJWV010000006.1"/>
</dbReference>
<name>A0ABT8N7Q9_9BACL</name>
<dbReference type="EMBL" id="JAUJWV010000006">
    <property type="protein sequence ID" value="MDN7243788.1"/>
    <property type="molecule type" value="Genomic_DNA"/>
</dbReference>
<comment type="caution">
    <text evidence="2">The sequence shown here is derived from an EMBL/GenBank/DDBJ whole genome shotgun (WGS) entry which is preliminary data.</text>
</comment>
<keyword evidence="3" id="KW-1185">Reference proteome</keyword>
<protein>
    <recommendedName>
        <fullName evidence="1">HTH merR-type domain-containing protein</fullName>
    </recommendedName>
</protein>
<evidence type="ECO:0000259" key="1">
    <source>
        <dbReference type="PROSITE" id="PS50937"/>
    </source>
</evidence>
<sequence length="77" mass="8457">MSLESIKEILETVCFYNTVNITQTFSKAKEALFAVVCVKNTSTLEVTNLQTGAVEYFDSVEEAAIAIEKEIGAYNLA</sequence>
<evidence type="ECO:0000313" key="3">
    <source>
        <dbReference type="Proteomes" id="UP001172055"/>
    </source>
</evidence>
<proteinExistence type="predicted"/>
<organism evidence="2 3">
    <name type="scientific">Planococcus shixiaomingii</name>
    <dbReference type="NCBI Taxonomy" id="3058393"/>
    <lineage>
        <taxon>Bacteria</taxon>
        <taxon>Bacillati</taxon>
        <taxon>Bacillota</taxon>
        <taxon>Bacilli</taxon>
        <taxon>Bacillales</taxon>
        <taxon>Caryophanaceae</taxon>
        <taxon>Planococcus</taxon>
    </lineage>
</organism>
<accession>A0ABT8N7Q9</accession>
<dbReference type="InterPro" id="IPR000551">
    <property type="entry name" value="MerR-type_HTH_dom"/>
</dbReference>
<dbReference type="PROSITE" id="PS50937">
    <property type="entry name" value="HTH_MERR_2"/>
    <property type="match status" value="1"/>
</dbReference>